<reference evidence="2" key="1">
    <citation type="submission" date="2020-10" db="EMBL/GenBank/DDBJ databases">
        <authorList>
            <person name="Gilroy R."/>
        </authorList>
    </citation>
    <scope>NUCLEOTIDE SEQUENCE</scope>
    <source>
        <strain evidence="2">CHK147-3167</strain>
    </source>
</reference>
<evidence type="ECO:0000313" key="3">
    <source>
        <dbReference type="Proteomes" id="UP000886786"/>
    </source>
</evidence>
<dbReference type="Proteomes" id="UP000886786">
    <property type="component" value="Unassembled WGS sequence"/>
</dbReference>
<organism evidence="2 3">
    <name type="scientific">Candidatus Coprosoma intestinipullorum</name>
    <dbReference type="NCBI Taxonomy" id="2840752"/>
    <lineage>
        <taxon>Bacteria</taxon>
        <taxon>Bacillati</taxon>
        <taxon>Bacillota</taxon>
        <taxon>Bacillota incertae sedis</taxon>
        <taxon>Candidatus Coprosoma</taxon>
    </lineage>
</organism>
<proteinExistence type="predicted"/>
<dbReference type="AlphaFoldDB" id="A0A9D0ZQ80"/>
<reference evidence="2" key="2">
    <citation type="journal article" date="2021" name="PeerJ">
        <title>Extensive microbial diversity within the chicken gut microbiome revealed by metagenomics and culture.</title>
        <authorList>
            <person name="Gilroy R."/>
            <person name="Ravi A."/>
            <person name="Getino M."/>
            <person name="Pursley I."/>
            <person name="Horton D.L."/>
            <person name="Alikhan N.F."/>
            <person name="Baker D."/>
            <person name="Gharbi K."/>
            <person name="Hall N."/>
            <person name="Watson M."/>
            <person name="Adriaenssens E.M."/>
            <person name="Foster-Nyarko E."/>
            <person name="Jarju S."/>
            <person name="Secka A."/>
            <person name="Antonio M."/>
            <person name="Oren A."/>
            <person name="Chaudhuri R.R."/>
            <person name="La Ragione R."/>
            <person name="Hildebrand F."/>
            <person name="Pallen M.J."/>
        </authorList>
    </citation>
    <scope>NUCLEOTIDE SEQUENCE</scope>
    <source>
        <strain evidence="2">CHK147-3167</strain>
    </source>
</reference>
<keyword evidence="1" id="KW-0472">Membrane</keyword>
<keyword evidence="1" id="KW-1133">Transmembrane helix</keyword>
<protein>
    <submittedName>
        <fullName evidence="2">Uncharacterized protein</fullName>
    </submittedName>
</protein>
<gene>
    <name evidence="2" type="ORF">IAB27_02535</name>
</gene>
<sequence>MERKIETKNYLILAVVVVITVILVFYARDWYVTTNEYYAENSAIKDVSREIREDEISNYSLESGKFAIYASSGNNIEIKDFENDFKKAITKVNAQDNILYLNTDEIDSNSFTDNLKDNFATNDKIASRISSGSQATLYVFEEGKITQVFNNLENYTQDELETIMKRMELTNNA</sequence>
<evidence type="ECO:0000256" key="1">
    <source>
        <dbReference type="SAM" id="Phobius"/>
    </source>
</evidence>
<keyword evidence="1" id="KW-0812">Transmembrane</keyword>
<dbReference type="EMBL" id="DVFV01000046">
    <property type="protein sequence ID" value="HIQ90491.1"/>
    <property type="molecule type" value="Genomic_DNA"/>
</dbReference>
<name>A0A9D0ZQ80_9FIRM</name>
<comment type="caution">
    <text evidence="2">The sequence shown here is derived from an EMBL/GenBank/DDBJ whole genome shotgun (WGS) entry which is preliminary data.</text>
</comment>
<accession>A0A9D0ZQ80</accession>
<feature type="transmembrane region" description="Helical" evidence="1">
    <location>
        <begin position="9"/>
        <end position="27"/>
    </location>
</feature>
<evidence type="ECO:0000313" key="2">
    <source>
        <dbReference type="EMBL" id="HIQ90491.1"/>
    </source>
</evidence>